<evidence type="ECO:0000313" key="2">
    <source>
        <dbReference type="Proteomes" id="UP000007360"/>
    </source>
</evidence>
<name>K2RF84_METFP</name>
<protein>
    <submittedName>
        <fullName evidence="1">Uncharacterized protein</fullName>
    </submittedName>
</protein>
<dbReference type="EMBL" id="AMPO01000001">
    <property type="protein sequence ID" value="EKF87054.1"/>
    <property type="molecule type" value="Genomic_DNA"/>
</dbReference>
<accession>K2RF84</accession>
<evidence type="ECO:0000313" key="1">
    <source>
        <dbReference type="EMBL" id="EKF87054.1"/>
    </source>
</evidence>
<gene>
    <name evidence="1" type="ORF">A994_02180</name>
</gene>
<sequence length="102" mass="11135">MKKNEVKGHRIIIDNPITVMKPAKALTPGIIAAIVPKNRITRIAAINAKIACIEDVINVNGAARMCLISLISTIFSPPFTISKILFLVGDILIFRFKGVKSH</sequence>
<organism evidence="1 2">
    <name type="scientific">Methanobacterium formicicum (strain DSM 3637 / PP1)</name>
    <dbReference type="NCBI Taxonomy" id="1204725"/>
    <lineage>
        <taxon>Archaea</taxon>
        <taxon>Methanobacteriati</taxon>
        <taxon>Methanobacteriota</taxon>
        <taxon>Methanomada group</taxon>
        <taxon>Methanobacteria</taxon>
        <taxon>Methanobacteriales</taxon>
        <taxon>Methanobacteriaceae</taxon>
        <taxon>Methanobacterium</taxon>
    </lineage>
</organism>
<proteinExistence type="predicted"/>
<dbReference type="AlphaFoldDB" id="K2RF84"/>
<comment type="caution">
    <text evidence="1">The sequence shown here is derived from an EMBL/GenBank/DDBJ whole genome shotgun (WGS) entry which is preliminary data.</text>
</comment>
<dbReference type="Proteomes" id="UP000007360">
    <property type="component" value="Unassembled WGS sequence"/>
</dbReference>
<keyword evidence="2" id="KW-1185">Reference proteome</keyword>
<reference evidence="1 2" key="1">
    <citation type="journal article" date="2012" name="J. Bacteriol.">
        <title>Draft genome sequence of Methanobacterium formicicum DSM 3637, an archaebacterium isolated from the methane producer amoeba Pelomyxa palustris.</title>
        <authorList>
            <person name="Gutierrez G."/>
        </authorList>
    </citation>
    <scope>NUCLEOTIDE SEQUENCE [LARGE SCALE GENOMIC DNA]</scope>
    <source>
        <strain evidence="2">DSM 3637 / PP1</strain>
    </source>
</reference>